<protein>
    <submittedName>
        <fullName evidence="5">Tetratricopeptide repeat protein</fullName>
    </submittedName>
</protein>
<gene>
    <name evidence="5" type="ORF">HXN33_07905</name>
</gene>
<reference evidence="5" key="1">
    <citation type="submission" date="2020-04" db="EMBL/GenBank/DDBJ databases">
        <title>Deep metagenomics examines the oral microbiome during advanced dental caries in children, revealing novel taxa and co-occurrences with host molecules.</title>
        <authorList>
            <person name="Baker J.L."/>
            <person name="Morton J.T."/>
            <person name="Dinis M."/>
            <person name="Alvarez R."/>
            <person name="Tran N.C."/>
            <person name="Knight R."/>
            <person name="Edlund A."/>
        </authorList>
    </citation>
    <scope>NUCLEOTIDE SEQUENCE</scope>
    <source>
        <strain evidence="5">JCVI_25_bin.9</strain>
    </source>
</reference>
<dbReference type="GO" id="GO:0009279">
    <property type="term" value="C:cell outer membrane"/>
    <property type="evidence" value="ECO:0007669"/>
    <property type="project" value="TreeGrafter"/>
</dbReference>
<evidence type="ECO:0000256" key="2">
    <source>
        <dbReference type="ARBA" id="ARBA00022803"/>
    </source>
</evidence>
<dbReference type="InterPro" id="IPR011990">
    <property type="entry name" value="TPR-like_helical_dom_sf"/>
</dbReference>
<keyword evidence="4" id="KW-0732">Signal</keyword>
<evidence type="ECO:0000256" key="1">
    <source>
        <dbReference type="ARBA" id="ARBA00022737"/>
    </source>
</evidence>
<dbReference type="EMBL" id="JABZSQ010000150">
    <property type="protein sequence ID" value="MBF1415487.1"/>
    <property type="molecule type" value="Genomic_DNA"/>
</dbReference>
<feature type="signal peptide" evidence="4">
    <location>
        <begin position="1"/>
        <end position="23"/>
    </location>
</feature>
<dbReference type="Pfam" id="PF13432">
    <property type="entry name" value="TPR_16"/>
    <property type="match status" value="1"/>
</dbReference>
<name>A0A930N6H3_9BACT</name>
<proteinExistence type="predicted"/>
<organism evidence="5 6">
    <name type="scientific">Prevotella histicola</name>
    <dbReference type="NCBI Taxonomy" id="470565"/>
    <lineage>
        <taxon>Bacteria</taxon>
        <taxon>Pseudomonadati</taxon>
        <taxon>Bacteroidota</taxon>
        <taxon>Bacteroidia</taxon>
        <taxon>Bacteroidales</taxon>
        <taxon>Prevotellaceae</taxon>
        <taxon>Prevotella</taxon>
    </lineage>
</organism>
<dbReference type="Pfam" id="PF13181">
    <property type="entry name" value="TPR_8"/>
    <property type="match status" value="3"/>
</dbReference>
<dbReference type="GO" id="GO:0046813">
    <property type="term" value="P:receptor-mediated virion attachment to host cell"/>
    <property type="evidence" value="ECO:0007669"/>
    <property type="project" value="TreeGrafter"/>
</dbReference>
<dbReference type="Gene3D" id="1.25.40.10">
    <property type="entry name" value="Tetratricopeptide repeat domain"/>
    <property type="match status" value="3"/>
</dbReference>
<evidence type="ECO:0000256" key="4">
    <source>
        <dbReference type="SAM" id="SignalP"/>
    </source>
</evidence>
<evidence type="ECO:0000256" key="3">
    <source>
        <dbReference type="PROSITE-ProRule" id="PRU00339"/>
    </source>
</evidence>
<sequence>MIRTKFILVAGLFLVLNCHVVRAQKTSYNYTHAVEAIQNDDIATGKSYLLRELGTNPKNGYAWSLMCVVYAKENKADSSFLAIDNAIKFIPKTDEETLVKAYNIKAKLLTAVDMADQVLPVYNEGVKRMPKNVSMLKARADYFNETLEDYAKARSDYQKALSLDPGNLDIMCDIGDTYVNEDKLSKGMEYYNKVLSVDPSHPKALLNRAISYCTDNNYEKGIGDLLTLVKADNIDGYKLLLSLTDSIPIREIVIEQLNTRMKADPKEQLYPFTLGSIYSNAGDHSLALKAYQQAFDIEKNAGTANNIAREYYYDNHYADAEKWVLKAEQIARDSSLDMSDYLSTHGDILYDQGKYSDAIKQYTASLDANNDAGVHYMRGMAYIMRGLKADAFKDMDAAITLSDDPDARIYLMRGWLNMGLGKRMEAQGDFRKAIEKDSVGTPSAATFISQHFLGIDNTAKENVAKCLKDASNNRNALFDVACFYALLDDKVMATHHLELSIEKGYNSWAIMRDHPWLQSLKGYKDYEKLLKVK</sequence>
<keyword evidence="2 3" id="KW-0802">TPR repeat</keyword>
<evidence type="ECO:0000313" key="6">
    <source>
        <dbReference type="Proteomes" id="UP000757461"/>
    </source>
</evidence>
<dbReference type="InterPro" id="IPR050498">
    <property type="entry name" value="Ycf3"/>
</dbReference>
<dbReference type="AlphaFoldDB" id="A0A930N6H3"/>
<evidence type="ECO:0000313" key="5">
    <source>
        <dbReference type="EMBL" id="MBF1415487.1"/>
    </source>
</evidence>
<accession>A0A930N6H3</accession>
<dbReference type="Proteomes" id="UP000757461">
    <property type="component" value="Unassembled WGS sequence"/>
</dbReference>
<keyword evidence="1" id="KW-0677">Repeat</keyword>
<feature type="repeat" description="TPR" evidence="3">
    <location>
        <begin position="168"/>
        <end position="201"/>
    </location>
</feature>
<comment type="caution">
    <text evidence="5">The sequence shown here is derived from an EMBL/GenBank/DDBJ whole genome shotgun (WGS) entry which is preliminary data.</text>
</comment>
<dbReference type="SMART" id="SM00028">
    <property type="entry name" value="TPR"/>
    <property type="match status" value="8"/>
</dbReference>
<dbReference type="PANTHER" id="PTHR44858">
    <property type="entry name" value="TETRATRICOPEPTIDE REPEAT PROTEIN 6"/>
    <property type="match status" value="1"/>
</dbReference>
<dbReference type="SUPFAM" id="SSF48452">
    <property type="entry name" value="TPR-like"/>
    <property type="match status" value="2"/>
</dbReference>
<dbReference type="PROSITE" id="PS50005">
    <property type="entry name" value="TPR"/>
    <property type="match status" value="2"/>
</dbReference>
<dbReference type="PANTHER" id="PTHR44858:SF1">
    <property type="entry name" value="UDP-N-ACETYLGLUCOSAMINE--PEPTIDE N-ACETYLGLUCOSAMINYLTRANSFERASE SPINDLY-RELATED"/>
    <property type="match status" value="1"/>
</dbReference>
<feature type="chain" id="PRO_5036919861" evidence="4">
    <location>
        <begin position="24"/>
        <end position="533"/>
    </location>
</feature>
<dbReference type="InterPro" id="IPR019734">
    <property type="entry name" value="TPR_rpt"/>
</dbReference>
<feature type="repeat" description="TPR" evidence="3">
    <location>
        <begin position="268"/>
        <end position="301"/>
    </location>
</feature>
<dbReference type="RefSeq" id="WP_278538814.1">
    <property type="nucleotide sequence ID" value="NZ_JABZSL010000005.1"/>
</dbReference>